<proteinExistence type="predicted"/>
<organism evidence="2 3">
    <name type="scientific">Bimuria novae-zelandiae CBS 107.79</name>
    <dbReference type="NCBI Taxonomy" id="1447943"/>
    <lineage>
        <taxon>Eukaryota</taxon>
        <taxon>Fungi</taxon>
        <taxon>Dikarya</taxon>
        <taxon>Ascomycota</taxon>
        <taxon>Pezizomycotina</taxon>
        <taxon>Dothideomycetes</taxon>
        <taxon>Pleosporomycetidae</taxon>
        <taxon>Pleosporales</taxon>
        <taxon>Massarineae</taxon>
        <taxon>Didymosphaeriaceae</taxon>
        <taxon>Bimuria</taxon>
    </lineage>
</organism>
<reference evidence="2" key="1">
    <citation type="journal article" date="2020" name="Stud. Mycol.">
        <title>101 Dothideomycetes genomes: a test case for predicting lifestyles and emergence of pathogens.</title>
        <authorList>
            <person name="Haridas S."/>
            <person name="Albert R."/>
            <person name="Binder M."/>
            <person name="Bloem J."/>
            <person name="Labutti K."/>
            <person name="Salamov A."/>
            <person name="Andreopoulos B."/>
            <person name="Baker S."/>
            <person name="Barry K."/>
            <person name="Bills G."/>
            <person name="Bluhm B."/>
            <person name="Cannon C."/>
            <person name="Castanera R."/>
            <person name="Culley D."/>
            <person name="Daum C."/>
            <person name="Ezra D."/>
            <person name="Gonzalez J."/>
            <person name="Henrissat B."/>
            <person name="Kuo A."/>
            <person name="Liang C."/>
            <person name="Lipzen A."/>
            <person name="Lutzoni F."/>
            <person name="Magnuson J."/>
            <person name="Mondo S."/>
            <person name="Nolan M."/>
            <person name="Ohm R."/>
            <person name="Pangilinan J."/>
            <person name="Park H.-J."/>
            <person name="Ramirez L."/>
            <person name="Alfaro M."/>
            <person name="Sun H."/>
            <person name="Tritt A."/>
            <person name="Yoshinaga Y."/>
            <person name="Zwiers L.-H."/>
            <person name="Turgeon B."/>
            <person name="Goodwin S."/>
            <person name="Spatafora J."/>
            <person name="Crous P."/>
            <person name="Grigoriev I."/>
        </authorList>
    </citation>
    <scope>NUCLEOTIDE SEQUENCE</scope>
    <source>
        <strain evidence="2">CBS 107.79</strain>
    </source>
</reference>
<dbReference type="Proteomes" id="UP000800036">
    <property type="component" value="Unassembled WGS sequence"/>
</dbReference>
<name>A0A6A5UGX1_9PLEO</name>
<evidence type="ECO:0000313" key="3">
    <source>
        <dbReference type="Proteomes" id="UP000800036"/>
    </source>
</evidence>
<evidence type="ECO:0000256" key="1">
    <source>
        <dbReference type="SAM" id="MobiDB-lite"/>
    </source>
</evidence>
<feature type="region of interest" description="Disordered" evidence="1">
    <location>
        <begin position="43"/>
        <end position="140"/>
    </location>
</feature>
<evidence type="ECO:0000313" key="2">
    <source>
        <dbReference type="EMBL" id="KAF1964453.1"/>
    </source>
</evidence>
<keyword evidence="3" id="KW-1185">Reference proteome</keyword>
<feature type="compositionally biased region" description="Basic and acidic residues" evidence="1">
    <location>
        <begin position="118"/>
        <end position="135"/>
    </location>
</feature>
<sequence>MGPVDYNSWDLQLHHGRAEEAKGAFNWGVEAWDLICARSSKRAGTKHSPTGIASSGAQKGAVTKGSAKSSHTDGDKRGTKRSRMAQANEAFDVSHAGQKIQHPRKHTSSRLPSPDTTGRAEEKRLQQSAAERPEAQHLQYPGKCDPSTIAKCRCVSKILKNQIADMIFIKQHFDMRSGIEALQMSPLRQEKLETVTKEITIRLGNTTWTNDLSQKILNAVNPNNIMRLDFQDLFEVTYPQFQFIMARVRVMCHLLFVVRLESLTTFPDRPVPLSELNAIIAMKVTRNGESRDLKIILSGTHSKTPLEVVRHLASTDPTDVDEFLRLTELTFHDNGTIYPAQLQQFVQSRGFDLQHQVQPLRKLEFIRSDLVTAVGLEFLDPTSITHLKIRESDAVPLLRCFRGCTATLSLLHLSIGGRLIDRPALQSQLIDELIPLAKDRLSSLVSLDLNFFKSDSSWSTTDVLISACQTIRALTLCLDRSLEKHETE</sequence>
<accession>A0A6A5UGX1</accession>
<feature type="compositionally biased region" description="Polar residues" evidence="1">
    <location>
        <begin position="47"/>
        <end position="57"/>
    </location>
</feature>
<gene>
    <name evidence="2" type="ORF">BU23DRAFT_575667</name>
</gene>
<dbReference type="EMBL" id="ML976787">
    <property type="protein sequence ID" value="KAF1964453.1"/>
    <property type="molecule type" value="Genomic_DNA"/>
</dbReference>
<protein>
    <submittedName>
        <fullName evidence="2">Uncharacterized protein</fullName>
    </submittedName>
</protein>
<dbReference type="AlphaFoldDB" id="A0A6A5UGX1"/>